<dbReference type="InterPro" id="IPR012296">
    <property type="entry name" value="Nuclease_put_TT1808"/>
</dbReference>
<dbReference type="Proteomes" id="UP000279275">
    <property type="component" value="Unassembled WGS sequence"/>
</dbReference>
<evidence type="ECO:0000313" key="1">
    <source>
        <dbReference type="EMBL" id="RMI35575.1"/>
    </source>
</evidence>
<organism evidence="1 2">
    <name type="scientific">Nocardia stercoris</name>
    <dbReference type="NCBI Taxonomy" id="2483361"/>
    <lineage>
        <taxon>Bacteria</taxon>
        <taxon>Bacillati</taxon>
        <taxon>Actinomycetota</taxon>
        <taxon>Actinomycetes</taxon>
        <taxon>Mycobacteriales</taxon>
        <taxon>Nocardiaceae</taxon>
        <taxon>Nocardia</taxon>
    </lineage>
</organism>
<comment type="caution">
    <text evidence="1">The sequence shown here is derived from an EMBL/GenBank/DDBJ whole genome shotgun (WGS) entry which is preliminary data.</text>
</comment>
<keyword evidence="2" id="KW-1185">Reference proteome</keyword>
<protein>
    <submittedName>
        <fullName evidence="1">Uncharacterized protein</fullName>
    </submittedName>
</protein>
<gene>
    <name evidence="1" type="ORF">EBN03_04860</name>
</gene>
<dbReference type="InterPro" id="IPR011335">
    <property type="entry name" value="Restrct_endonuc-II-like"/>
</dbReference>
<reference evidence="1 2" key="1">
    <citation type="submission" date="2018-10" db="EMBL/GenBank/DDBJ databases">
        <title>Isolation from cow dung.</title>
        <authorList>
            <person name="Ling L."/>
        </authorList>
    </citation>
    <scope>NUCLEOTIDE SEQUENCE [LARGE SCALE GENOMIC DNA]</scope>
    <source>
        <strain evidence="1 2">NEAU-LL90</strain>
    </source>
</reference>
<dbReference type="Gene3D" id="3.90.1570.10">
    <property type="entry name" value="tt1808, chain A"/>
    <property type="match status" value="1"/>
</dbReference>
<name>A0A3M2LHU0_9NOCA</name>
<evidence type="ECO:0000313" key="2">
    <source>
        <dbReference type="Proteomes" id="UP000279275"/>
    </source>
</evidence>
<sequence length="128" mass="14100">MIYGHPHRTACPTPAHQWASAELAVRLDAMVEMAGRWPEGHSLQAVAEVWSAENTAGERETKMAAYAAAGIRYLWTCEVFGSDVPVVFQAYRLRESGYRVEVYAADGETVIAPGPAPVHVVTSRLRWS</sequence>
<proteinExistence type="predicted"/>
<dbReference type="AlphaFoldDB" id="A0A3M2LHU0"/>
<accession>A0A3M2LHU0</accession>
<dbReference type="EMBL" id="RFFH01000001">
    <property type="protein sequence ID" value="RMI35575.1"/>
    <property type="molecule type" value="Genomic_DNA"/>
</dbReference>
<dbReference type="SUPFAM" id="SSF52980">
    <property type="entry name" value="Restriction endonuclease-like"/>
    <property type="match status" value="1"/>
</dbReference>